<dbReference type="PROSITE" id="PS50206">
    <property type="entry name" value="RHODANESE_3"/>
    <property type="match status" value="2"/>
</dbReference>
<dbReference type="Proteomes" id="UP000569914">
    <property type="component" value="Unassembled WGS sequence"/>
</dbReference>
<organism evidence="3 4">
    <name type="scientific">Microlunatus parietis</name>
    <dbReference type="NCBI Taxonomy" id="682979"/>
    <lineage>
        <taxon>Bacteria</taxon>
        <taxon>Bacillati</taxon>
        <taxon>Actinomycetota</taxon>
        <taxon>Actinomycetes</taxon>
        <taxon>Propionibacteriales</taxon>
        <taxon>Propionibacteriaceae</taxon>
        <taxon>Microlunatus</taxon>
    </lineage>
</organism>
<dbReference type="SUPFAM" id="SSF52821">
    <property type="entry name" value="Rhodanese/Cell cycle control phosphatase"/>
    <property type="match status" value="2"/>
</dbReference>
<dbReference type="GO" id="GO:0006749">
    <property type="term" value="P:glutathione metabolic process"/>
    <property type="evidence" value="ECO:0007669"/>
    <property type="project" value="InterPro"/>
</dbReference>
<dbReference type="GO" id="GO:0050313">
    <property type="term" value="F:sulfur dioxygenase activity"/>
    <property type="evidence" value="ECO:0007669"/>
    <property type="project" value="InterPro"/>
</dbReference>
<keyword evidence="4" id="KW-1185">Reference proteome</keyword>
<dbReference type="FunFam" id="3.60.15.10:FF:000030">
    <property type="entry name" value="Metallo-beta-lactamase family protein"/>
    <property type="match status" value="1"/>
</dbReference>
<dbReference type="InterPro" id="IPR036873">
    <property type="entry name" value="Rhodanese-like_dom_sf"/>
</dbReference>
<evidence type="ECO:0000313" key="4">
    <source>
        <dbReference type="Proteomes" id="UP000569914"/>
    </source>
</evidence>
<dbReference type="EC" id="3.1.2.6" evidence="3"/>
<feature type="domain" description="Rhodanese" evidence="2">
    <location>
        <begin position="378"/>
        <end position="464"/>
    </location>
</feature>
<keyword evidence="1" id="KW-0479">Metal-binding</keyword>
<dbReference type="GO" id="GO:0004792">
    <property type="term" value="F:thiosulfate-cyanide sulfurtransferase activity"/>
    <property type="evidence" value="ECO:0007669"/>
    <property type="project" value="InterPro"/>
</dbReference>
<keyword evidence="3" id="KW-0378">Hydrolase</keyword>
<evidence type="ECO:0000259" key="2">
    <source>
        <dbReference type="PROSITE" id="PS50206"/>
    </source>
</evidence>
<dbReference type="SUPFAM" id="SSF56281">
    <property type="entry name" value="Metallo-hydrolase/oxidoreductase"/>
    <property type="match status" value="1"/>
</dbReference>
<dbReference type="EMBL" id="JACCBU010000001">
    <property type="protein sequence ID" value="NYE68948.1"/>
    <property type="molecule type" value="Genomic_DNA"/>
</dbReference>
<protein>
    <submittedName>
        <fullName evidence="3">Hydroxyacylglutathione hydrolase</fullName>
        <ecNumber evidence="3">3.1.2.6</ecNumber>
    </submittedName>
</protein>
<dbReference type="AlphaFoldDB" id="A0A7Y9I2E6"/>
<dbReference type="GO" id="GO:0004416">
    <property type="term" value="F:hydroxyacylglutathione hydrolase activity"/>
    <property type="evidence" value="ECO:0007669"/>
    <property type="project" value="UniProtKB-EC"/>
</dbReference>
<dbReference type="GO" id="GO:0070813">
    <property type="term" value="P:hydrogen sulfide metabolic process"/>
    <property type="evidence" value="ECO:0007669"/>
    <property type="project" value="TreeGrafter"/>
</dbReference>
<feature type="domain" description="Rhodanese" evidence="2">
    <location>
        <begin position="279"/>
        <end position="372"/>
    </location>
</feature>
<dbReference type="PANTHER" id="PTHR43084">
    <property type="entry name" value="PERSULFIDE DIOXYGENASE ETHE1"/>
    <property type="match status" value="1"/>
</dbReference>
<comment type="caution">
    <text evidence="3">The sequence shown here is derived from an EMBL/GenBank/DDBJ whole genome shotgun (WGS) entry which is preliminary data.</text>
</comment>
<proteinExistence type="predicted"/>
<evidence type="ECO:0000256" key="1">
    <source>
        <dbReference type="ARBA" id="ARBA00022723"/>
    </source>
</evidence>
<dbReference type="InterPro" id="IPR001307">
    <property type="entry name" value="Thiosulphate_STrfase_CS"/>
</dbReference>
<sequence length="469" mass="50480">MLLERIYDEDLAQAGYFIGCQAKGEAVVIDARRDIADYLALAAKHGMRIVAVTETHIHADYLSGTRELAAAVGAEVYVSGEGGADWQYGFDARRLYDRDTITIGNITIQARHTPGHTPEHLVFLVTDGAFASEPGYLISGDFVFAGDLGRPDLLDEAAGGVDTRFEGARQLFTSLREAFLTLPDHVQVHPGHGSGSACGKALGALPSTTVGYERANAWWSRHLAADDEQGFIEELLDGQPDAHAYFARMKKQNREGPAVLGERGPVPELAVAEVARRLEADEITFVDTRPPAQAHQGTVAGSLNIPDGSKTATYAAWAYDPEADSRPLVLLAEDQTAAQAIADRLLRVGIDQTAGYVTTIDGLPRFVPPLIEPAELAGFDAALLLDVRQRGEYAAGHIPGATQLSAARVLWHQDELPRSGTIVTYCQSGMRNTVAASALRRAGHAVVELDGSYNAWRAWQETTSETALA</sequence>
<dbReference type="PANTHER" id="PTHR43084:SF1">
    <property type="entry name" value="PERSULFIDE DIOXYGENASE ETHE1, MITOCHONDRIAL"/>
    <property type="match status" value="1"/>
</dbReference>
<dbReference type="Pfam" id="PF00581">
    <property type="entry name" value="Rhodanese"/>
    <property type="match status" value="1"/>
</dbReference>
<dbReference type="InterPro" id="IPR044528">
    <property type="entry name" value="POD-like_MBL-fold"/>
</dbReference>
<dbReference type="PROSITE" id="PS00380">
    <property type="entry name" value="RHODANESE_1"/>
    <property type="match status" value="1"/>
</dbReference>
<evidence type="ECO:0000313" key="3">
    <source>
        <dbReference type="EMBL" id="NYE68948.1"/>
    </source>
</evidence>
<accession>A0A7Y9I2E6</accession>
<dbReference type="InterPro" id="IPR001279">
    <property type="entry name" value="Metallo-B-lactamas"/>
</dbReference>
<dbReference type="SMART" id="SM00450">
    <property type="entry name" value="RHOD"/>
    <property type="match status" value="2"/>
</dbReference>
<dbReference type="Gene3D" id="3.60.15.10">
    <property type="entry name" value="Ribonuclease Z/Hydroxyacylglutathione hydrolase-like"/>
    <property type="match status" value="1"/>
</dbReference>
<dbReference type="InterPro" id="IPR001763">
    <property type="entry name" value="Rhodanese-like_dom"/>
</dbReference>
<dbReference type="CDD" id="cd07724">
    <property type="entry name" value="POD-like_MBL-fold"/>
    <property type="match status" value="1"/>
</dbReference>
<dbReference type="Pfam" id="PF00753">
    <property type="entry name" value="Lactamase_B"/>
    <property type="match status" value="1"/>
</dbReference>
<reference evidence="3 4" key="1">
    <citation type="submission" date="2020-07" db="EMBL/GenBank/DDBJ databases">
        <title>Sequencing the genomes of 1000 actinobacteria strains.</title>
        <authorList>
            <person name="Klenk H.-P."/>
        </authorList>
    </citation>
    <scope>NUCLEOTIDE SEQUENCE [LARGE SCALE GENOMIC DNA]</scope>
    <source>
        <strain evidence="3 4">DSM 22083</strain>
    </source>
</reference>
<gene>
    <name evidence="3" type="ORF">BKA15_000277</name>
</gene>
<dbReference type="InterPro" id="IPR036866">
    <property type="entry name" value="RibonucZ/Hydroxyglut_hydro"/>
</dbReference>
<dbReference type="CDD" id="cd00158">
    <property type="entry name" value="RHOD"/>
    <property type="match status" value="1"/>
</dbReference>
<name>A0A7Y9I2E6_9ACTN</name>
<dbReference type="SMART" id="SM00849">
    <property type="entry name" value="Lactamase_B"/>
    <property type="match status" value="1"/>
</dbReference>
<dbReference type="InterPro" id="IPR051682">
    <property type="entry name" value="Mito_Persulfide_Diox"/>
</dbReference>
<dbReference type="Gene3D" id="3.40.250.10">
    <property type="entry name" value="Rhodanese-like domain"/>
    <property type="match status" value="2"/>
</dbReference>
<dbReference type="GO" id="GO:0046872">
    <property type="term" value="F:metal ion binding"/>
    <property type="evidence" value="ECO:0007669"/>
    <property type="project" value="UniProtKB-KW"/>
</dbReference>
<dbReference type="RefSeq" id="WP_179747789.1">
    <property type="nucleotide sequence ID" value="NZ_JACCBU010000001.1"/>
</dbReference>